<dbReference type="InterPro" id="IPR003961">
    <property type="entry name" value="FN3_dom"/>
</dbReference>
<evidence type="ECO:0000313" key="3">
    <source>
        <dbReference type="RefSeq" id="XP_027202710.1"/>
    </source>
</evidence>
<dbReference type="AlphaFoldDB" id="A0A6P6YBQ2"/>
<dbReference type="Proteomes" id="UP000515146">
    <property type="component" value="Unplaced"/>
</dbReference>
<protein>
    <submittedName>
        <fullName evidence="3">Uncharacterized protein LOC113796606</fullName>
    </submittedName>
</protein>
<feature type="transmembrane region" description="Helical" evidence="1">
    <location>
        <begin position="23"/>
        <end position="41"/>
    </location>
</feature>
<organism evidence="2 3">
    <name type="scientific">Dermatophagoides pteronyssinus</name>
    <name type="common">European house dust mite</name>
    <dbReference type="NCBI Taxonomy" id="6956"/>
    <lineage>
        <taxon>Eukaryota</taxon>
        <taxon>Metazoa</taxon>
        <taxon>Ecdysozoa</taxon>
        <taxon>Arthropoda</taxon>
        <taxon>Chelicerata</taxon>
        <taxon>Arachnida</taxon>
        <taxon>Acari</taxon>
        <taxon>Acariformes</taxon>
        <taxon>Sarcoptiformes</taxon>
        <taxon>Astigmata</taxon>
        <taxon>Psoroptidia</taxon>
        <taxon>Analgoidea</taxon>
        <taxon>Pyroglyphidae</taxon>
        <taxon>Dermatophagoidinae</taxon>
        <taxon>Dermatophagoides</taxon>
    </lineage>
</organism>
<evidence type="ECO:0000313" key="2">
    <source>
        <dbReference type="Proteomes" id="UP000515146"/>
    </source>
</evidence>
<dbReference type="InterPro" id="IPR036116">
    <property type="entry name" value="FN3_sf"/>
</dbReference>
<dbReference type="InterPro" id="IPR013783">
    <property type="entry name" value="Ig-like_fold"/>
</dbReference>
<dbReference type="Gene3D" id="2.60.40.10">
    <property type="entry name" value="Immunoglobulins"/>
    <property type="match status" value="1"/>
</dbReference>
<dbReference type="GO" id="GO:0003723">
    <property type="term" value="F:RNA binding"/>
    <property type="evidence" value="ECO:0007669"/>
    <property type="project" value="InterPro"/>
</dbReference>
<keyword evidence="1" id="KW-0472">Membrane</keyword>
<dbReference type="SUPFAM" id="SSF54791">
    <property type="entry name" value="Eukaryotic type KH-domain (KH-domain type I)"/>
    <property type="match status" value="1"/>
</dbReference>
<name>A0A6P6YBQ2_DERPT</name>
<dbReference type="SUPFAM" id="SSF49265">
    <property type="entry name" value="Fibronectin type III"/>
    <property type="match status" value="1"/>
</dbReference>
<dbReference type="KEGG" id="dpte:113796606"/>
<accession>A0A6P6YBQ2</accession>
<keyword evidence="1" id="KW-1133">Transmembrane helix</keyword>
<dbReference type="CDD" id="cd00063">
    <property type="entry name" value="FN3"/>
    <property type="match status" value="1"/>
</dbReference>
<keyword evidence="1" id="KW-0812">Transmembrane</keyword>
<keyword evidence="2" id="KW-1185">Reference proteome</keyword>
<dbReference type="InParanoid" id="A0A6P6YBQ2"/>
<sequence>MTNNFRRPSQCSRQSFLIISRNAIRIVYSIILIITTGIYFLQRFRDLISPNPDEICYRLPVRSELVPSILANHAMKIIMIQWSTDVRIVSPKPYCNPCQFFIIGRQENVRIAMNFNELTTISDLQAQSIYSIRAQAFTTRGAGPLSPPVQVKTLQKNVYVRKDNSIVRMYIDLDKVIWNQNIAPPDIFHDIF</sequence>
<evidence type="ECO:0000256" key="1">
    <source>
        <dbReference type="SAM" id="Phobius"/>
    </source>
</evidence>
<dbReference type="InterPro" id="IPR036612">
    <property type="entry name" value="KH_dom_type_1_sf"/>
</dbReference>
<reference evidence="3" key="1">
    <citation type="submission" date="2025-08" db="UniProtKB">
        <authorList>
            <consortium name="RefSeq"/>
        </authorList>
    </citation>
    <scope>IDENTIFICATION</scope>
    <source>
        <strain evidence="3">Airmid</strain>
    </source>
</reference>
<dbReference type="OrthoDB" id="6434742at2759"/>
<dbReference type="RefSeq" id="XP_027202710.1">
    <property type="nucleotide sequence ID" value="XM_027346909.1"/>
</dbReference>
<proteinExistence type="predicted"/>
<gene>
    <name evidence="3" type="primary">LOC113796606</name>
</gene>
<feature type="non-terminal residue" evidence="3">
    <location>
        <position position="192"/>
    </location>
</feature>